<evidence type="ECO:0000256" key="1">
    <source>
        <dbReference type="SAM" id="MobiDB-lite"/>
    </source>
</evidence>
<sequence>MDYNQHDELARLFARNMQLAQQQAPVQQQQSSVENEKSDGAIHYVSGHYTHTSHVRLDTTSELSASPPPPYREALMPEAMAELLRQHSIDPSALLPNQAHLFANADHEQRQRLVELWRIAPPSYPLEAHLSGTLQATSVEQEQAEARVRYEQNLQARPYPPEEHMLDTTIVEPISPIREAGEPAWPPAARMRAASIAAKLAQSQAQQLQAEPYIVSGYQSGQHAQAVDPVYAAAAGLWQAPSYAAAVQEHQQQQPSAAMEHQYGMYEQIRNHADWEAMNERMARERFGGMQGLVDDEMMQIYIPKSEVIMADTEDPTCTGCRKPKPLAEFQRYGRKNLTCNACSERHRTRKAKAAAAAQQTQQQQQQQDQSPQTQQPSQQAQPTQPHPADAITTKKEQD</sequence>
<protein>
    <recommendedName>
        <fullName evidence="4">GATA-type domain-containing protein</fullName>
    </recommendedName>
</protein>
<proteinExistence type="predicted"/>
<keyword evidence="3" id="KW-1185">Reference proteome</keyword>
<evidence type="ECO:0000313" key="2">
    <source>
        <dbReference type="EMBL" id="TKA27800.1"/>
    </source>
</evidence>
<dbReference type="AlphaFoldDB" id="A0A4U0TZ10"/>
<gene>
    <name evidence="2" type="ORF">B0A50_04901</name>
</gene>
<accession>A0A4U0TZ10</accession>
<name>A0A4U0TZ10_9PEZI</name>
<reference evidence="2 3" key="1">
    <citation type="submission" date="2017-03" db="EMBL/GenBank/DDBJ databases">
        <title>Genomes of endolithic fungi from Antarctica.</title>
        <authorList>
            <person name="Coleine C."/>
            <person name="Masonjones S."/>
            <person name="Stajich J.E."/>
        </authorList>
    </citation>
    <scope>NUCLEOTIDE SEQUENCE [LARGE SCALE GENOMIC DNA]</scope>
    <source>
        <strain evidence="2 3">CCFEE 6315</strain>
    </source>
</reference>
<organism evidence="2 3">
    <name type="scientific">Salinomyces thailandicus</name>
    <dbReference type="NCBI Taxonomy" id="706561"/>
    <lineage>
        <taxon>Eukaryota</taxon>
        <taxon>Fungi</taxon>
        <taxon>Dikarya</taxon>
        <taxon>Ascomycota</taxon>
        <taxon>Pezizomycotina</taxon>
        <taxon>Dothideomycetes</taxon>
        <taxon>Dothideomycetidae</taxon>
        <taxon>Mycosphaerellales</taxon>
        <taxon>Teratosphaeriaceae</taxon>
        <taxon>Salinomyces</taxon>
    </lineage>
</organism>
<evidence type="ECO:0000313" key="3">
    <source>
        <dbReference type="Proteomes" id="UP000308549"/>
    </source>
</evidence>
<dbReference type="OrthoDB" id="5357075at2759"/>
<dbReference type="EMBL" id="NAJL01000021">
    <property type="protein sequence ID" value="TKA27800.1"/>
    <property type="molecule type" value="Genomic_DNA"/>
</dbReference>
<evidence type="ECO:0008006" key="4">
    <source>
        <dbReference type="Google" id="ProtNLM"/>
    </source>
</evidence>
<feature type="compositionally biased region" description="Low complexity" evidence="1">
    <location>
        <begin position="354"/>
        <end position="391"/>
    </location>
</feature>
<comment type="caution">
    <text evidence="2">The sequence shown here is derived from an EMBL/GenBank/DDBJ whole genome shotgun (WGS) entry which is preliminary data.</text>
</comment>
<feature type="region of interest" description="Disordered" evidence="1">
    <location>
        <begin position="349"/>
        <end position="399"/>
    </location>
</feature>
<dbReference type="Proteomes" id="UP000308549">
    <property type="component" value="Unassembled WGS sequence"/>
</dbReference>